<keyword evidence="2" id="KW-1185">Reference proteome</keyword>
<reference evidence="1 2" key="1">
    <citation type="journal article" date="2011" name="Science">
        <title>The ecoresponsive genome of Daphnia pulex.</title>
        <authorList>
            <person name="Colbourne J.K."/>
            <person name="Pfrender M.E."/>
            <person name="Gilbert D."/>
            <person name="Thomas W.K."/>
            <person name="Tucker A."/>
            <person name="Oakley T.H."/>
            <person name="Tokishita S."/>
            <person name="Aerts A."/>
            <person name="Arnold G.J."/>
            <person name="Basu M.K."/>
            <person name="Bauer D.J."/>
            <person name="Caceres C.E."/>
            <person name="Carmel L."/>
            <person name="Casola C."/>
            <person name="Choi J.H."/>
            <person name="Detter J.C."/>
            <person name="Dong Q."/>
            <person name="Dusheyko S."/>
            <person name="Eads B.D."/>
            <person name="Frohlich T."/>
            <person name="Geiler-Samerotte K.A."/>
            <person name="Gerlach D."/>
            <person name="Hatcher P."/>
            <person name="Jogdeo S."/>
            <person name="Krijgsveld J."/>
            <person name="Kriventseva E.V."/>
            <person name="Kultz D."/>
            <person name="Laforsch C."/>
            <person name="Lindquist E."/>
            <person name="Lopez J."/>
            <person name="Manak J.R."/>
            <person name="Muller J."/>
            <person name="Pangilinan J."/>
            <person name="Patwardhan R.P."/>
            <person name="Pitluck S."/>
            <person name="Pritham E.J."/>
            <person name="Rechtsteiner A."/>
            <person name="Rho M."/>
            <person name="Rogozin I.B."/>
            <person name="Sakarya O."/>
            <person name="Salamov A."/>
            <person name="Schaack S."/>
            <person name="Shapiro H."/>
            <person name="Shiga Y."/>
            <person name="Skalitzky C."/>
            <person name="Smith Z."/>
            <person name="Souvorov A."/>
            <person name="Sung W."/>
            <person name="Tang Z."/>
            <person name="Tsuchiya D."/>
            <person name="Tu H."/>
            <person name="Vos H."/>
            <person name="Wang M."/>
            <person name="Wolf Y.I."/>
            <person name="Yamagata H."/>
            <person name="Yamada T."/>
            <person name="Ye Y."/>
            <person name="Shaw J.R."/>
            <person name="Andrews J."/>
            <person name="Crease T.J."/>
            <person name="Tang H."/>
            <person name="Lucas S.M."/>
            <person name="Robertson H.M."/>
            <person name="Bork P."/>
            <person name="Koonin E.V."/>
            <person name="Zdobnov E.M."/>
            <person name="Grigoriev I.V."/>
            <person name="Lynch M."/>
            <person name="Boore J.L."/>
        </authorList>
    </citation>
    <scope>NUCLEOTIDE SEQUENCE [LARGE SCALE GENOMIC DNA]</scope>
</reference>
<evidence type="ECO:0000313" key="2">
    <source>
        <dbReference type="Proteomes" id="UP000000305"/>
    </source>
</evidence>
<dbReference type="HOGENOM" id="CLU_750647_0_0_1"/>
<name>E9GMV7_DAPPU</name>
<gene>
    <name evidence="1" type="ORF">DAPPUDRAFT_319797</name>
</gene>
<accession>E9GMV7</accession>
<organism evidence="1 2">
    <name type="scientific">Daphnia pulex</name>
    <name type="common">Water flea</name>
    <dbReference type="NCBI Taxonomy" id="6669"/>
    <lineage>
        <taxon>Eukaryota</taxon>
        <taxon>Metazoa</taxon>
        <taxon>Ecdysozoa</taxon>
        <taxon>Arthropoda</taxon>
        <taxon>Crustacea</taxon>
        <taxon>Branchiopoda</taxon>
        <taxon>Diplostraca</taxon>
        <taxon>Cladocera</taxon>
        <taxon>Anomopoda</taxon>
        <taxon>Daphniidae</taxon>
        <taxon>Daphnia</taxon>
    </lineage>
</organism>
<dbReference type="Proteomes" id="UP000000305">
    <property type="component" value="Unassembled WGS sequence"/>
</dbReference>
<sequence length="369" mass="41300">MNENIGKCAFKENQLPRDESCPPSSTVSTLSESVVQKKWIFVSDDSPVKVKQINPKKRMAKSKVDSPVIPTKCTDENLIITTVCSFFKPTISLDNMDLIDNISLLDSWIHSEKVIVFRWTSEDDNKTPYDFTDYSLPDKCDGKKLIMKTVFILFRCDDVSKMALERDKLIMENIDKTGTRLTSKAKRSLCYPTMVPRPAGCTLDDEDENGSDVITVLSQSQPQPSKKRTYAELDKPKELANISLPGNACPSMPGSKSKPAIPKEVLNEIIGFMVRYWDQAYKGSLLTEQQVKEAVSVKLIAVQTREKKQKKKMLANEASSPLTAGATNTATVKQARPSASTMFFKNLRLRQTCVHPSLIKLSTKETLTS</sequence>
<evidence type="ECO:0008006" key="3">
    <source>
        <dbReference type="Google" id="ProtNLM"/>
    </source>
</evidence>
<proteinExistence type="predicted"/>
<dbReference type="AlphaFoldDB" id="E9GMV7"/>
<evidence type="ECO:0000313" key="1">
    <source>
        <dbReference type="EMBL" id="EFX79160.1"/>
    </source>
</evidence>
<dbReference type="EMBL" id="GL732553">
    <property type="protein sequence ID" value="EFX79160.1"/>
    <property type="molecule type" value="Genomic_DNA"/>
</dbReference>
<dbReference type="OrthoDB" id="10408914at2759"/>
<dbReference type="KEGG" id="dpx:DAPPUDRAFT_319797"/>
<dbReference type="InParanoid" id="E9GMV7"/>
<protein>
    <recommendedName>
        <fullName evidence="3">BEN domain-containing protein</fullName>
    </recommendedName>
</protein>